<evidence type="ECO:0000256" key="1">
    <source>
        <dbReference type="ARBA" id="ARBA00004141"/>
    </source>
</evidence>
<dbReference type="EMBL" id="PP869732">
    <property type="protein sequence ID" value="XBO77603.1"/>
    <property type="molecule type" value="mRNA"/>
</dbReference>
<feature type="transmembrane region" description="Helical" evidence="10">
    <location>
        <begin position="295"/>
        <end position="314"/>
    </location>
</feature>
<evidence type="ECO:0000256" key="9">
    <source>
        <dbReference type="SAM" id="MobiDB-lite"/>
    </source>
</evidence>
<keyword evidence="6" id="KW-0915">Sodium</keyword>
<organism evidence="11">
    <name type="scientific">Girardia tigrina</name>
    <name type="common">Planarian</name>
    <name type="synonym">Dugesia tigrina</name>
    <dbReference type="NCBI Taxonomy" id="6162"/>
    <lineage>
        <taxon>Eukaryota</taxon>
        <taxon>Metazoa</taxon>
        <taxon>Spiralia</taxon>
        <taxon>Lophotrochozoa</taxon>
        <taxon>Platyhelminthes</taxon>
        <taxon>Rhabditophora</taxon>
        <taxon>Seriata</taxon>
        <taxon>Tricladida</taxon>
        <taxon>Continenticola</taxon>
        <taxon>Geoplanoidea</taxon>
        <taxon>Dugesiidae</taxon>
        <taxon>Girardia</taxon>
    </lineage>
</organism>
<feature type="binding site" evidence="6">
    <location>
        <position position="476"/>
    </location>
    <ligand>
        <name>Na(+)</name>
        <dbReference type="ChEBI" id="CHEBI:29101"/>
        <label>1</label>
    </ligand>
</feature>
<feature type="binding site" evidence="6">
    <location>
        <position position="408"/>
    </location>
    <ligand>
        <name>Na(+)</name>
        <dbReference type="ChEBI" id="CHEBI:29101"/>
        <label>1</label>
    </ligand>
</feature>
<evidence type="ECO:0000256" key="5">
    <source>
        <dbReference type="ARBA" id="ARBA00023136"/>
    </source>
</evidence>
<sequence>MLKRFKTSKNQLENQEMYSNTTPLKLLSDPNLSMETDILTTDDDETINRNNDKNLTGKRMSKDLNSKRNCEIVLVSDSNSNVVENNITKKPKATCHQNRETWDKKIDFLLSVIGFAVDLGNVWRFPYICFKNGGGAFLFPYIIMYIFGGLPLFFLELALGQYQRCGCLTVWRRICPMFRGIGYGICVIATLTAWYYNTIMAWSLYYLVESLQEKLPWTTCGNIWNSNSCITLEEKINYSLSYRPIVKYEQINGTFKNITINQTLFSSTEEYFYRRVLNFTDNINFNNVGHIETNVVLALLVIFIIVYFSLWKGVKSSGKAVWFTATTPYVVLLILLVRGACLEGSGIGIKYYLKPNMRKLWEPTVWIDAAAQIFFSLGPGFGVLLALSSYNKFRNNCYQDALITSAINCITSFIAGFVVFSVLGHMCFRLGKTMDDVADQQAGLVFIAYPEAIASLSGSVIWSILFFIMLISLGLDSTFGGLEALITGILDEWPRLRKRRELFVLLLIVYCFIGSLATTTQGGFLVLNWLDRHGAPISILFIVFCECVALCWFYGIKRFSDDVESMLGFQPPTFWKMCWTYISPAFLLVIFLANAILYEAAPITVLRRDYELPEWSKALAFLVVLSSIINIPIFMVITFLNTKGTFKERMKQMITPEPRPVMLDLHYDERNEYEIAIADAV</sequence>
<keyword evidence="2 8" id="KW-0813">Transport</keyword>
<dbReference type="GO" id="GO:0005335">
    <property type="term" value="F:serotonin:sodium:chloride symporter activity"/>
    <property type="evidence" value="ECO:0007669"/>
    <property type="project" value="TreeGrafter"/>
</dbReference>
<dbReference type="AlphaFoldDB" id="A0AAU7L0S8"/>
<keyword evidence="3 8" id="KW-0812">Transmembrane</keyword>
<protein>
    <recommendedName>
        <fullName evidence="8">Transporter</fullName>
    </recommendedName>
</protein>
<evidence type="ECO:0000256" key="6">
    <source>
        <dbReference type="PIRSR" id="PIRSR600175-1"/>
    </source>
</evidence>
<feature type="compositionally biased region" description="Polar residues" evidence="9">
    <location>
        <begin position="8"/>
        <end position="23"/>
    </location>
</feature>
<dbReference type="PROSITE" id="PS00610">
    <property type="entry name" value="NA_NEUROTRAN_SYMP_1"/>
    <property type="match status" value="1"/>
</dbReference>
<feature type="disulfide bond" evidence="7">
    <location>
        <begin position="220"/>
        <end position="229"/>
    </location>
</feature>
<feature type="binding site" evidence="6">
    <location>
        <position position="117"/>
    </location>
    <ligand>
        <name>Na(+)</name>
        <dbReference type="ChEBI" id="CHEBI:29101"/>
        <label>1</label>
    </ligand>
</feature>
<feature type="transmembrane region" description="Helical" evidence="10">
    <location>
        <begin position="402"/>
        <end position="424"/>
    </location>
</feature>
<reference evidence="11" key="1">
    <citation type="submission" date="2024-06" db="EMBL/GenBank/DDBJ databases">
        <title>Morphometric characteristics of serotonergic nervous system, functional activity and the pathway in Girardia tigrina (Turbellaria, Platyhelminthes).</title>
        <authorList>
            <person name="Kreshchenko N."/>
            <person name="Ermakov A."/>
        </authorList>
    </citation>
    <scope>NUCLEOTIDE SEQUENCE</scope>
</reference>
<feature type="region of interest" description="Disordered" evidence="9">
    <location>
        <begin position="1"/>
        <end position="26"/>
    </location>
</feature>
<feature type="transmembrane region" description="Helical" evidence="10">
    <location>
        <begin position="577"/>
        <end position="598"/>
    </location>
</feature>
<evidence type="ECO:0000256" key="7">
    <source>
        <dbReference type="PIRSR" id="PIRSR600175-2"/>
    </source>
</evidence>
<dbReference type="GO" id="GO:0006865">
    <property type="term" value="P:amino acid transport"/>
    <property type="evidence" value="ECO:0007669"/>
    <property type="project" value="TreeGrafter"/>
</dbReference>
<dbReference type="GO" id="GO:0005886">
    <property type="term" value="C:plasma membrane"/>
    <property type="evidence" value="ECO:0007669"/>
    <property type="project" value="TreeGrafter"/>
</dbReference>
<feature type="transmembrane region" description="Helical" evidence="10">
    <location>
        <begin position="326"/>
        <end position="349"/>
    </location>
</feature>
<feature type="transmembrane region" description="Helical" evidence="10">
    <location>
        <begin position="502"/>
        <end position="529"/>
    </location>
</feature>
<accession>A0AAU7L0S8</accession>
<feature type="binding site" evidence="6">
    <location>
        <position position="376"/>
    </location>
    <ligand>
        <name>Na(+)</name>
        <dbReference type="ChEBI" id="CHEBI:29101"/>
        <label>1</label>
    </ligand>
</feature>
<dbReference type="PANTHER" id="PTHR11616">
    <property type="entry name" value="SODIUM/CHLORIDE DEPENDENT TRANSPORTER"/>
    <property type="match status" value="1"/>
</dbReference>
<keyword evidence="6" id="KW-0479">Metal-binding</keyword>
<dbReference type="GO" id="GO:0043005">
    <property type="term" value="C:neuron projection"/>
    <property type="evidence" value="ECO:0007669"/>
    <property type="project" value="TreeGrafter"/>
</dbReference>
<dbReference type="PRINTS" id="PR00176">
    <property type="entry name" value="NANEUSMPORT"/>
</dbReference>
<keyword evidence="7" id="KW-1015">Disulfide bond</keyword>
<feature type="transmembrane region" description="Helical" evidence="10">
    <location>
        <begin position="138"/>
        <end position="159"/>
    </location>
</feature>
<feature type="transmembrane region" description="Helical" evidence="10">
    <location>
        <begin position="618"/>
        <end position="640"/>
    </location>
</feature>
<evidence type="ECO:0000313" key="11">
    <source>
        <dbReference type="EMBL" id="XBO77603.1"/>
    </source>
</evidence>
<name>A0AAU7L0S8_GIRTI</name>
<feature type="transmembrane region" description="Helical" evidence="10">
    <location>
        <begin position="180"/>
        <end position="208"/>
    </location>
</feature>
<feature type="transmembrane region" description="Helical" evidence="10">
    <location>
        <begin position="460"/>
        <end position="490"/>
    </location>
</feature>
<dbReference type="PROSITE" id="PS50267">
    <property type="entry name" value="NA_NEUROTRAN_SYMP_3"/>
    <property type="match status" value="1"/>
</dbReference>
<keyword evidence="8" id="KW-0769">Symport</keyword>
<feature type="binding site" evidence="6">
    <location>
        <position position="121"/>
    </location>
    <ligand>
        <name>Na(+)</name>
        <dbReference type="ChEBI" id="CHEBI:29101"/>
        <label>1</label>
    </ligand>
</feature>
<comment type="similarity">
    <text evidence="8">Belongs to the sodium:neurotransmitter symporter (SNF) (TC 2.A.22) family.</text>
</comment>
<keyword evidence="4 10" id="KW-1133">Transmembrane helix</keyword>
<feature type="transmembrane region" description="Helical" evidence="10">
    <location>
        <begin position="108"/>
        <end position="126"/>
    </location>
</feature>
<dbReference type="PANTHER" id="PTHR11616:SF279">
    <property type="entry name" value="SODIUM-DEPENDENT SEROTONIN TRANSPORTER"/>
    <property type="match status" value="1"/>
</dbReference>
<dbReference type="GO" id="GO:0046872">
    <property type="term" value="F:metal ion binding"/>
    <property type="evidence" value="ECO:0007669"/>
    <property type="project" value="UniProtKB-KW"/>
</dbReference>
<dbReference type="GO" id="GO:0098793">
    <property type="term" value="C:presynapse"/>
    <property type="evidence" value="ECO:0007669"/>
    <property type="project" value="GOC"/>
</dbReference>
<evidence type="ECO:0000256" key="2">
    <source>
        <dbReference type="ARBA" id="ARBA00022448"/>
    </source>
</evidence>
<feature type="transmembrane region" description="Helical" evidence="10">
    <location>
        <begin position="369"/>
        <end position="390"/>
    </location>
</feature>
<feature type="binding site" evidence="6">
    <location>
        <position position="473"/>
    </location>
    <ligand>
        <name>Na(+)</name>
        <dbReference type="ChEBI" id="CHEBI:29101"/>
        <label>1</label>
    </ligand>
</feature>
<feature type="binding site" evidence="6">
    <location>
        <position position="477"/>
    </location>
    <ligand>
        <name>Na(+)</name>
        <dbReference type="ChEBI" id="CHEBI:29101"/>
        <label>1</label>
    </ligand>
</feature>
<dbReference type="Pfam" id="PF00209">
    <property type="entry name" value="SNF"/>
    <property type="match status" value="1"/>
</dbReference>
<dbReference type="GO" id="GO:0051378">
    <property type="term" value="F:serotonin binding"/>
    <property type="evidence" value="ECO:0007669"/>
    <property type="project" value="TreeGrafter"/>
</dbReference>
<evidence type="ECO:0000256" key="3">
    <source>
        <dbReference type="ARBA" id="ARBA00022692"/>
    </source>
</evidence>
<evidence type="ECO:0000256" key="10">
    <source>
        <dbReference type="SAM" id="Phobius"/>
    </source>
</evidence>
<evidence type="ECO:0000256" key="8">
    <source>
        <dbReference type="RuleBase" id="RU003732"/>
    </source>
</evidence>
<dbReference type="InterPro" id="IPR037272">
    <property type="entry name" value="SNS_sf"/>
</dbReference>
<proteinExistence type="evidence at transcript level"/>
<comment type="subcellular location">
    <subcellularLocation>
        <location evidence="1">Membrane</location>
        <topology evidence="1">Multi-pass membrane protein</topology>
    </subcellularLocation>
</comment>
<feature type="binding site" evidence="6">
    <location>
        <position position="114"/>
    </location>
    <ligand>
        <name>Na(+)</name>
        <dbReference type="ChEBI" id="CHEBI:29101"/>
        <label>1</label>
    </ligand>
</feature>
<feature type="transmembrane region" description="Helical" evidence="10">
    <location>
        <begin position="535"/>
        <end position="556"/>
    </location>
</feature>
<keyword evidence="5 10" id="KW-0472">Membrane</keyword>
<dbReference type="InterPro" id="IPR000175">
    <property type="entry name" value="Na/ntran_symport"/>
</dbReference>
<dbReference type="NCBIfam" id="NF037979">
    <property type="entry name" value="Na_transp"/>
    <property type="match status" value="1"/>
</dbReference>
<feature type="binding site" evidence="6">
    <location>
        <position position="116"/>
    </location>
    <ligand>
        <name>Na(+)</name>
        <dbReference type="ChEBI" id="CHEBI:29101"/>
        <label>1</label>
    </ligand>
</feature>
<dbReference type="SUPFAM" id="SSF161070">
    <property type="entry name" value="SNF-like"/>
    <property type="match status" value="1"/>
</dbReference>
<gene>
    <name evidence="11" type="primary">SLC6A4</name>
</gene>
<evidence type="ECO:0000256" key="4">
    <source>
        <dbReference type="ARBA" id="ARBA00022989"/>
    </source>
</evidence>
<dbReference type="PROSITE" id="PS00754">
    <property type="entry name" value="NA_NEUROTRAN_SYMP_2"/>
    <property type="match status" value="1"/>
</dbReference>